<evidence type="ECO:0000313" key="1">
    <source>
        <dbReference type="EMBL" id="ACP35079.1"/>
    </source>
</evidence>
<dbReference type="EMBL" id="CP001399">
    <property type="protein sequence ID" value="ACP35079.1"/>
    <property type="molecule type" value="Genomic_DNA"/>
</dbReference>
<organism evidence="1 2">
    <name type="scientific">Saccharolobus islandicus (strain L.S.2.15 / Lassen #1)</name>
    <name type="common">Sulfolobus islandicus</name>
    <dbReference type="NCBI Taxonomy" id="429572"/>
    <lineage>
        <taxon>Archaea</taxon>
        <taxon>Thermoproteota</taxon>
        <taxon>Thermoprotei</taxon>
        <taxon>Sulfolobales</taxon>
        <taxon>Sulfolobaceae</taxon>
        <taxon>Saccharolobus</taxon>
    </lineage>
</organism>
<dbReference type="KEGG" id="sis:LS215_1049"/>
<dbReference type="GeneID" id="7797553"/>
<dbReference type="OrthoDB" id="42969at2157"/>
<reference evidence="1 2" key="1">
    <citation type="journal article" date="2009" name="Proc. Natl. Acad. Sci. U.S.A.">
        <title>Biogeography of the Sulfolobus islandicus pan-genome.</title>
        <authorList>
            <person name="Reno M.L."/>
            <person name="Held N.L."/>
            <person name="Fields C.J."/>
            <person name="Burke P.V."/>
            <person name="Whitaker R.J."/>
        </authorList>
    </citation>
    <scope>NUCLEOTIDE SEQUENCE [LARGE SCALE GENOMIC DNA]</scope>
    <source>
        <strain evidence="2">L.S.2.15 / Lassen #1</strain>
    </source>
</reference>
<dbReference type="RefSeq" id="WP_012713447.1">
    <property type="nucleotide sequence ID" value="NC_012589.1"/>
</dbReference>
<accession>C3MNW6</accession>
<evidence type="ECO:0000313" key="2">
    <source>
        <dbReference type="Proteomes" id="UP000001747"/>
    </source>
</evidence>
<proteinExistence type="predicted"/>
<name>C3MNW6_SACI2</name>
<gene>
    <name evidence="1" type="ordered locus">LS215_1049</name>
</gene>
<protein>
    <submittedName>
        <fullName evidence="1">Uncharacterized protein</fullName>
    </submittedName>
</protein>
<dbReference type="HOGENOM" id="CLU_1754786_0_0_2"/>
<dbReference type="AlphaFoldDB" id="C3MNW6"/>
<dbReference type="Proteomes" id="UP000001747">
    <property type="component" value="Chromosome"/>
</dbReference>
<sequence>MKVKIIYDDGKEEEIEPKKVEVTSSNDNKNYVHYKYTKMEDSKIIIFHVYLVTNEKPSVILPKIEEEIKSKTSKIVGYKNIADDLIARARITQLQQQVQTCIYCGEIATNQYAGKTVCSSCFNYLVKYGEDSTEFRKYLNRKLLDKWK</sequence>